<dbReference type="Proteomes" id="UP000828251">
    <property type="component" value="Unassembled WGS sequence"/>
</dbReference>
<dbReference type="AlphaFoldDB" id="A0A9D4A6G0"/>
<keyword evidence="3" id="KW-1185">Reference proteome</keyword>
<evidence type="ECO:0000313" key="3">
    <source>
        <dbReference type="Proteomes" id="UP000828251"/>
    </source>
</evidence>
<accession>A0A9D4A6G0</accession>
<feature type="chain" id="PRO_5038394418" evidence="1">
    <location>
        <begin position="27"/>
        <end position="95"/>
    </location>
</feature>
<organism evidence="2 3">
    <name type="scientific">Gossypium stocksii</name>
    <dbReference type="NCBI Taxonomy" id="47602"/>
    <lineage>
        <taxon>Eukaryota</taxon>
        <taxon>Viridiplantae</taxon>
        <taxon>Streptophyta</taxon>
        <taxon>Embryophyta</taxon>
        <taxon>Tracheophyta</taxon>
        <taxon>Spermatophyta</taxon>
        <taxon>Magnoliopsida</taxon>
        <taxon>eudicotyledons</taxon>
        <taxon>Gunneridae</taxon>
        <taxon>Pentapetalae</taxon>
        <taxon>rosids</taxon>
        <taxon>malvids</taxon>
        <taxon>Malvales</taxon>
        <taxon>Malvaceae</taxon>
        <taxon>Malvoideae</taxon>
        <taxon>Gossypium</taxon>
    </lineage>
</organism>
<protein>
    <submittedName>
        <fullName evidence="2">Uncharacterized protein</fullName>
    </submittedName>
</protein>
<proteinExistence type="predicted"/>
<reference evidence="2 3" key="1">
    <citation type="journal article" date="2021" name="Plant Biotechnol. J.">
        <title>Multi-omics assisted identification of the key and species-specific regulatory components of drought-tolerant mechanisms in Gossypium stocksii.</title>
        <authorList>
            <person name="Yu D."/>
            <person name="Ke L."/>
            <person name="Zhang D."/>
            <person name="Wu Y."/>
            <person name="Sun Y."/>
            <person name="Mei J."/>
            <person name="Sun J."/>
            <person name="Sun Y."/>
        </authorList>
    </citation>
    <scope>NUCLEOTIDE SEQUENCE [LARGE SCALE GENOMIC DNA]</scope>
    <source>
        <strain evidence="3">cv. E1</strain>
        <tissue evidence="2">Leaf</tissue>
    </source>
</reference>
<keyword evidence="1" id="KW-0732">Signal</keyword>
<sequence length="95" mass="10658">MKSMDKKCAMDESLVMVLVTLELAAANVVNPSPEAREVAFRHLSIVSLHFSIFYVKFKPSRIARILAFSTLVQPAVAPTQPHHLYDLSEALWEFG</sequence>
<evidence type="ECO:0000256" key="1">
    <source>
        <dbReference type="SAM" id="SignalP"/>
    </source>
</evidence>
<name>A0A9D4A6G0_9ROSI</name>
<comment type="caution">
    <text evidence="2">The sequence shown here is derived from an EMBL/GenBank/DDBJ whole genome shotgun (WGS) entry which is preliminary data.</text>
</comment>
<dbReference type="EMBL" id="JAIQCV010000006">
    <property type="protein sequence ID" value="KAH1090431.1"/>
    <property type="molecule type" value="Genomic_DNA"/>
</dbReference>
<feature type="signal peptide" evidence="1">
    <location>
        <begin position="1"/>
        <end position="26"/>
    </location>
</feature>
<gene>
    <name evidence="2" type="ORF">J1N35_017688</name>
</gene>
<evidence type="ECO:0000313" key="2">
    <source>
        <dbReference type="EMBL" id="KAH1090431.1"/>
    </source>
</evidence>